<dbReference type="OrthoDB" id="128043at2"/>
<protein>
    <recommendedName>
        <fullName evidence="4">Secreted protein</fullName>
    </recommendedName>
</protein>
<organism evidence="2 3">
    <name type="scientific">Pseudonocardia sediminis</name>
    <dbReference type="NCBI Taxonomy" id="1397368"/>
    <lineage>
        <taxon>Bacteria</taxon>
        <taxon>Bacillati</taxon>
        <taxon>Actinomycetota</taxon>
        <taxon>Actinomycetes</taxon>
        <taxon>Pseudonocardiales</taxon>
        <taxon>Pseudonocardiaceae</taxon>
        <taxon>Pseudonocardia</taxon>
    </lineage>
</organism>
<reference evidence="2 3" key="1">
    <citation type="submission" date="2019-02" db="EMBL/GenBank/DDBJ databases">
        <title>Sequencing the genomes of 1000 actinobacteria strains.</title>
        <authorList>
            <person name="Klenk H.-P."/>
        </authorList>
    </citation>
    <scope>NUCLEOTIDE SEQUENCE [LARGE SCALE GENOMIC DNA]</scope>
    <source>
        <strain evidence="2 3">DSM 45779</strain>
    </source>
</reference>
<evidence type="ECO:0000256" key="1">
    <source>
        <dbReference type="SAM" id="MobiDB-lite"/>
    </source>
</evidence>
<dbReference type="Proteomes" id="UP000291591">
    <property type="component" value="Unassembled WGS sequence"/>
</dbReference>
<evidence type="ECO:0008006" key="4">
    <source>
        <dbReference type="Google" id="ProtNLM"/>
    </source>
</evidence>
<feature type="compositionally biased region" description="Low complexity" evidence="1">
    <location>
        <begin position="63"/>
        <end position="90"/>
    </location>
</feature>
<name>A0A4Q7UQP5_PSEST</name>
<evidence type="ECO:0000313" key="2">
    <source>
        <dbReference type="EMBL" id="RZT84117.1"/>
    </source>
</evidence>
<dbReference type="EMBL" id="SHKL01000001">
    <property type="protein sequence ID" value="RZT84117.1"/>
    <property type="molecule type" value="Genomic_DNA"/>
</dbReference>
<feature type="region of interest" description="Disordered" evidence="1">
    <location>
        <begin position="36"/>
        <end position="91"/>
    </location>
</feature>
<comment type="caution">
    <text evidence="2">The sequence shown here is derived from an EMBL/GenBank/DDBJ whole genome shotgun (WGS) entry which is preliminary data.</text>
</comment>
<proteinExistence type="predicted"/>
<keyword evidence="3" id="KW-1185">Reference proteome</keyword>
<gene>
    <name evidence="2" type="ORF">EV383_0951</name>
</gene>
<sequence>MAGTAARLGGFAIAIAVVFAGGSALGGAVGPTPTRTVADVGGSGSGAIGGTDPNHAGDHSSGDHSSGGPALDATAPGSAPAAAPADPEAATMGLSSTRAGYSLVPTVTSLPWQEPTEVAFTITGSDGAPVQRFVGAPGEQMDAAVVRRDDAGYTRLRATLGPDGVWRAPVTFPGAGVWRLYAGFDPIGGPAQMDLGTDLFVSGPFGPFSFTGEQRSVQVGDYQVRLDGGLLAGGESRVFATVSRDGVPVTDLEPAQGSFGSMVAVRQGDLARFPLRPEVTGAAPDARSGPGVAFVADIPSTGSYRLFLTFTHDGTEHACEFTVGTPAGS</sequence>
<accession>A0A4Q7UQP5</accession>
<evidence type="ECO:0000313" key="3">
    <source>
        <dbReference type="Proteomes" id="UP000291591"/>
    </source>
</evidence>
<dbReference type="RefSeq" id="WP_130288768.1">
    <property type="nucleotide sequence ID" value="NZ_SHKL01000001.1"/>
</dbReference>
<dbReference type="AlphaFoldDB" id="A0A4Q7UQP5"/>